<dbReference type="Gene3D" id="1.10.510.10">
    <property type="entry name" value="Transferase(Phosphotransferase) domain 1"/>
    <property type="match status" value="1"/>
</dbReference>
<proteinExistence type="predicted"/>
<dbReference type="SUPFAM" id="SSF56112">
    <property type="entry name" value="Protein kinase-like (PK-like)"/>
    <property type="match status" value="1"/>
</dbReference>
<name>A0A2H5PW41_CITUN</name>
<keyword evidence="2" id="KW-1185">Reference proteome</keyword>
<gene>
    <name evidence="1" type="ORF">CUMW_173160</name>
</gene>
<sequence length="134" mass="15566">MVIQEPLFEDASESRERISLFRLMGEPSEETLPGVTTFFPFIYCYEESEPKDLAILLPDLEPAGVDLLQKMLRVNPKERITVNDALNHHYFRDVENYRTKLIVSTESKELLTEIVNKELAHLKGLRNKLKSLFN</sequence>
<accession>A0A2H5PW41</accession>
<dbReference type="EMBL" id="BDQV01000142">
    <property type="protein sequence ID" value="GAY56600.1"/>
    <property type="molecule type" value="Genomic_DNA"/>
</dbReference>
<organism evidence="1 2">
    <name type="scientific">Citrus unshiu</name>
    <name type="common">Satsuma mandarin</name>
    <name type="synonym">Citrus nobilis var. unshiu</name>
    <dbReference type="NCBI Taxonomy" id="55188"/>
    <lineage>
        <taxon>Eukaryota</taxon>
        <taxon>Viridiplantae</taxon>
        <taxon>Streptophyta</taxon>
        <taxon>Embryophyta</taxon>
        <taxon>Tracheophyta</taxon>
        <taxon>Spermatophyta</taxon>
        <taxon>Magnoliopsida</taxon>
        <taxon>eudicotyledons</taxon>
        <taxon>Gunneridae</taxon>
        <taxon>Pentapetalae</taxon>
        <taxon>rosids</taxon>
        <taxon>malvids</taxon>
        <taxon>Sapindales</taxon>
        <taxon>Rutaceae</taxon>
        <taxon>Aurantioideae</taxon>
        <taxon>Citrus</taxon>
    </lineage>
</organism>
<protein>
    <recommendedName>
        <fullName evidence="3">Protein kinase domain-containing protein</fullName>
    </recommendedName>
</protein>
<comment type="caution">
    <text evidence="1">The sequence shown here is derived from an EMBL/GenBank/DDBJ whole genome shotgun (WGS) entry which is preliminary data.</text>
</comment>
<evidence type="ECO:0000313" key="1">
    <source>
        <dbReference type="EMBL" id="GAY56600.1"/>
    </source>
</evidence>
<evidence type="ECO:0008006" key="3">
    <source>
        <dbReference type="Google" id="ProtNLM"/>
    </source>
</evidence>
<dbReference type="AlphaFoldDB" id="A0A2H5PW41"/>
<dbReference type="STRING" id="55188.A0A2H5PW41"/>
<reference evidence="1 2" key="1">
    <citation type="journal article" date="2017" name="Front. Genet.">
        <title>Draft sequencing of the heterozygous diploid genome of Satsuma (Citrus unshiu Marc.) using a hybrid assembly approach.</title>
        <authorList>
            <person name="Shimizu T."/>
            <person name="Tanizawa Y."/>
            <person name="Mochizuki T."/>
            <person name="Nagasaki H."/>
            <person name="Yoshioka T."/>
            <person name="Toyoda A."/>
            <person name="Fujiyama A."/>
            <person name="Kaminuma E."/>
            <person name="Nakamura Y."/>
        </authorList>
    </citation>
    <scope>NUCLEOTIDE SEQUENCE [LARGE SCALE GENOMIC DNA]</scope>
    <source>
        <strain evidence="2">cv. Miyagawa wase</strain>
    </source>
</reference>
<evidence type="ECO:0000313" key="2">
    <source>
        <dbReference type="Proteomes" id="UP000236630"/>
    </source>
</evidence>
<dbReference type="Proteomes" id="UP000236630">
    <property type="component" value="Unassembled WGS sequence"/>
</dbReference>
<dbReference type="InterPro" id="IPR011009">
    <property type="entry name" value="Kinase-like_dom_sf"/>
</dbReference>